<evidence type="ECO:0000256" key="5">
    <source>
        <dbReference type="ARBA" id="ARBA00010185"/>
    </source>
</evidence>
<dbReference type="GO" id="GO:0016024">
    <property type="term" value="P:CDP-diacylglycerol biosynthetic process"/>
    <property type="evidence" value="ECO:0007669"/>
    <property type="project" value="TreeGrafter"/>
</dbReference>
<feature type="transmembrane region" description="Helical" evidence="19">
    <location>
        <begin position="142"/>
        <end position="160"/>
    </location>
</feature>
<dbReference type="Pfam" id="PF01148">
    <property type="entry name" value="CTP_transf_1"/>
    <property type="match status" value="1"/>
</dbReference>
<evidence type="ECO:0000256" key="1">
    <source>
        <dbReference type="ARBA" id="ARBA00001698"/>
    </source>
</evidence>
<evidence type="ECO:0000256" key="17">
    <source>
        <dbReference type="ARBA" id="ARBA00023264"/>
    </source>
</evidence>
<feature type="transmembrane region" description="Helical" evidence="19">
    <location>
        <begin position="116"/>
        <end position="136"/>
    </location>
</feature>
<dbReference type="GO" id="GO:0005886">
    <property type="term" value="C:plasma membrane"/>
    <property type="evidence" value="ECO:0007669"/>
    <property type="project" value="UniProtKB-SubCell"/>
</dbReference>
<evidence type="ECO:0000256" key="18">
    <source>
        <dbReference type="RuleBase" id="RU003938"/>
    </source>
</evidence>
<dbReference type="InterPro" id="IPR000374">
    <property type="entry name" value="PC_trans"/>
</dbReference>
<evidence type="ECO:0000313" key="21">
    <source>
        <dbReference type="Proteomes" id="UP000705230"/>
    </source>
</evidence>
<evidence type="ECO:0000256" key="3">
    <source>
        <dbReference type="ARBA" id="ARBA00005119"/>
    </source>
</evidence>
<proteinExistence type="inferred from homology"/>
<feature type="transmembrane region" description="Helical" evidence="19">
    <location>
        <begin position="20"/>
        <end position="47"/>
    </location>
</feature>
<comment type="pathway">
    <text evidence="3 18">Phospholipid metabolism; CDP-diacylglycerol biosynthesis; CDP-diacylglycerol from sn-glycerol 3-phosphate: step 3/3.</text>
</comment>
<keyword evidence="13 19" id="KW-1133">Transmembrane helix</keyword>
<comment type="pathway">
    <text evidence="4">Lipid metabolism.</text>
</comment>
<comment type="subcellular location">
    <subcellularLocation>
        <location evidence="2">Cell membrane</location>
        <topology evidence="2">Multi-pass membrane protein</topology>
    </subcellularLocation>
</comment>
<organism evidence="20 21">
    <name type="scientific">SAR86 cluster bacterium</name>
    <dbReference type="NCBI Taxonomy" id="2030880"/>
    <lineage>
        <taxon>Bacteria</taxon>
        <taxon>Pseudomonadati</taxon>
        <taxon>Pseudomonadota</taxon>
        <taxon>Gammaproteobacteria</taxon>
        <taxon>SAR86 cluster</taxon>
    </lineage>
</organism>
<dbReference type="EC" id="2.7.7.41" evidence="6 18"/>
<evidence type="ECO:0000256" key="15">
    <source>
        <dbReference type="ARBA" id="ARBA00023136"/>
    </source>
</evidence>
<comment type="similarity">
    <text evidence="5 18">Belongs to the CDS family.</text>
</comment>
<keyword evidence="16" id="KW-0594">Phospholipid biosynthesis</keyword>
<evidence type="ECO:0000256" key="13">
    <source>
        <dbReference type="ARBA" id="ARBA00022989"/>
    </source>
</evidence>
<dbReference type="PANTHER" id="PTHR46382:SF1">
    <property type="entry name" value="PHOSPHATIDATE CYTIDYLYLTRANSFERASE"/>
    <property type="match status" value="1"/>
</dbReference>
<evidence type="ECO:0000256" key="11">
    <source>
        <dbReference type="ARBA" id="ARBA00022692"/>
    </source>
</evidence>
<comment type="catalytic activity">
    <reaction evidence="1 18">
        <text>a 1,2-diacyl-sn-glycero-3-phosphate + CTP + H(+) = a CDP-1,2-diacyl-sn-glycerol + diphosphate</text>
        <dbReference type="Rhea" id="RHEA:16229"/>
        <dbReference type="ChEBI" id="CHEBI:15378"/>
        <dbReference type="ChEBI" id="CHEBI:33019"/>
        <dbReference type="ChEBI" id="CHEBI:37563"/>
        <dbReference type="ChEBI" id="CHEBI:58332"/>
        <dbReference type="ChEBI" id="CHEBI:58608"/>
        <dbReference type="EC" id="2.7.7.41"/>
    </reaction>
</comment>
<dbReference type="GO" id="GO:0004605">
    <property type="term" value="F:phosphatidate cytidylyltransferase activity"/>
    <property type="evidence" value="ECO:0007669"/>
    <property type="project" value="UniProtKB-EC"/>
</dbReference>
<sequence length="272" mass="31041">MEKEFNTTFMNRSITGLMLVIPFFSLIYFANSFLTNIVITVISILIFLEWRGLAKERNLTVDLLFIIFFILGYIVFQEYFLFFFVSLLAVFWFIFSIFLFRNKLELISSIHFDNNALRLLVIAGFYSSLLLLVQTIEINHLLVFIIIVNTSLADICAYLVGSRFGKTPLLKNISPNKTFEGFVGGIAASLSFGLLMYYVYQLPISMVPIIIFSSLYAFVGDYFMSYLKRKSNLKDTGSILPGHGGILDRIDSHLSATTIFTFLFLLIQTIGI</sequence>
<accession>A0A937M2B6</accession>
<feature type="transmembrane region" description="Helical" evidence="19">
    <location>
        <begin position="206"/>
        <end position="224"/>
    </location>
</feature>
<keyword evidence="8" id="KW-1003">Cell membrane</keyword>
<dbReference type="EMBL" id="JADHSG010000002">
    <property type="protein sequence ID" value="MBL6902926.1"/>
    <property type="molecule type" value="Genomic_DNA"/>
</dbReference>
<protein>
    <recommendedName>
        <fullName evidence="7 18">Phosphatidate cytidylyltransferase</fullName>
        <ecNumber evidence="6 18">2.7.7.41</ecNumber>
    </recommendedName>
</protein>
<evidence type="ECO:0000313" key="20">
    <source>
        <dbReference type="EMBL" id="MBL6902926.1"/>
    </source>
</evidence>
<evidence type="ECO:0000256" key="2">
    <source>
        <dbReference type="ARBA" id="ARBA00004651"/>
    </source>
</evidence>
<evidence type="ECO:0000256" key="14">
    <source>
        <dbReference type="ARBA" id="ARBA00023098"/>
    </source>
</evidence>
<evidence type="ECO:0000256" key="10">
    <source>
        <dbReference type="ARBA" id="ARBA00022679"/>
    </source>
</evidence>
<keyword evidence="15 19" id="KW-0472">Membrane</keyword>
<evidence type="ECO:0000256" key="6">
    <source>
        <dbReference type="ARBA" id="ARBA00012487"/>
    </source>
</evidence>
<comment type="caution">
    <text evidence="20">The sequence shown here is derived from an EMBL/GenBank/DDBJ whole genome shotgun (WGS) entry which is preliminary data.</text>
</comment>
<evidence type="ECO:0000256" key="7">
    <source>
        <dbReference type="ARBA" id="ARBA00019373"/>
    </source>
</evidence>
<keyword evidence="9" id="KW-0444">Lipid biosynthesis</keyword>
<evidence type="ECO:0000256" key="19">
    <source>
        <dbReference type="SAM" id="Phobius"/>
    </source>
</evidence>
<dbReference type="AlphaFoldDB" id="A0A937M2B6"/>
<reference evidence="20" key="1">
    <citation type="submission" date="2020-10" db="EMBL/GenBank/DDBJ databases">
        <title>Microbiome of the Black Sea water column analyzed by genome centric metagenomics.</title>
        <authorList>
            <person name="Cabello-Yeves P.J."/>
            <person name="Callieri C."/>
            <person name="Picazo A."/>
            <person name="Mehrshad M."/>
            <person name="Haro-Moreno J.M."/>
            <person name="Roda-Garcia J."/>
            <person name="Dzembekova N."/>
            <person name="Slabakova V."/>
            <person name="Slabakova N."/>
            <person name="Moncheva S."/>
            <person name="Rodriguez-Valera F."/>
        </authorList>
    </citation>
    <scope>NUCLEOTIDE SEQUENCE</scope>
    <source>
        <strain evidence="20">BS30m-G43</strain>
    </source>
</reference>
<evidence type="ECO:0000256" key="12">
    <source>
        <dbReference type="ARBA" id="ARBA00022695"/>
    </source>
</evidence>
<feature type="transmembrane region" description="Helical" evidence="19">
    <location>
        <begin position="82"/>
        <end position="100"/>
    </location>
</feature>
<keyword evidence="10 18" id="KW-0808">Transferase</keyword>
<feature type="transmembrane region" description="Helical" evidence="19">
    <location>
        <begin position="181"/>
        <end position="200"/>
    </location>
</feature>
<dbReference type="PANTHER" id="PTHR46382">
    <property type="entry name" value="PHOSPHATIDATE CYTIDYLYLTRANSFERASE"/>
    <property type="match status" value="1"/>
</dbReference>
<name>A0A937M2B6_9GAMM</name>
<keyword evidence="14" id="KW-0443">Lipid metabolism</keyword>
<dbReference type="PROSITE" id="PS01315">
    <property type="entry name" value="CDS"/>
    <property type="match status" value="1"/>
</dbReference>
<feature type="transmembrane region" description="Helical" evidence="19">
    <location>
        <begin position="59"/>
        <end position="76"/>
    </location>
</feature>
<gene>
    <name evidence="20" type="ORF">ISR29_01855</name>
</gene>
<evidence type="ECO:0000256" key="16">
    <source>
        <dbReference type="ARBA" id="ARBA00023209"/>
    </source>
</evidence>
<keyword evidence="12 18" id="KW-0548">Nucleotidyltransferase</keyword>
<evidence type="ECO:0000256" key="8">
    <source>
        <dbReference type="ARBA" id="ARBA00022475"/>
    </source>
</evidence>
<evidence type="ECO:0000256" key="9">
    <source>
        <dbReference type="ARBA" id="ARBA00022516"/>
    </source>
</evidence>
<dbReference type="Proteomes" id="UP000705230">
    <property type="component" value="Unassembled WGS sequence"/>
</dbReference>
<evidence type="ECO:0000256" key="4">
    <source>
        <dbReference type="ARBA" id="ARBA00005189"/>
    </source>
</evidence>
<keyword evidence="11 18" id="KW-0812">Transmembrane</keyword>
<keyword evidence="17" id="KW-1208">Phospholipid metabolism</keyword>